<proteinExistence type="predicted"/>
<dbReference type="Proteomes" id="UP000602198">
    <property type="component" value="Unassembled WGS sequence"/>
</dbReference>
<comment type="caution">
    <text evidence="1">The sequence shown here is derived from an EMBL/GenBank/DDBJ whole genome shotgun (WGS) entry which is preliminary data.</text>
</comment>
<name>A0ABS1MI93_9NOCA</name>
<dbReference type="EMBL" id="JAERRJ010000029">
    <property type="protein sequence ID" value="MBL1080272.1"/>
    <property type="molecule type" value="Genomic_DNA"/>
</dbReference>
<evidence type="ECO:0000313" key="1">
    <source>
        <dbReference type="EMBL" id="MBL1080272.1"/>
    </source>
</evidence>
<protein>
    <submittedName>
        <fullName evidence="1">Uncharacterized protein</fullName>
    </submittedName>
</protein>
<gene>
    <name evidence="1" type="ORF">JK358_38340</name>
</gene>
<evidence type="ECO:0000313" key="2">
    <source>
        <dbReference type="Proteomes" id="UP000602198"/>
    </source>
</evidence>
<accession>A0ABS1MI93</accession>
<keyword evidence="2" id="KW-1185">Reference proteome</keyword>
<organism evidence="1 2">
    <name type="scientific">Nocardia acididurans</name>
    <dbReference type="NCBI Taxonomy" id="2802282"/>
    <lineage>
        <taxon>Bacteria</taxon>
        <taxon>Bacillati</taxon>
        <taxon>Actinomycetota</taxon>
        <taxon>Actinomycetes</taxon>
        <taxon>Mycobacteriales</taxon>
        <taxon>Nocardiaceae</taxon>
        <taxon>Nocardia</taxon>
    </lineage>
</organism>
<dbReference type="RefSeq" id="WP_201958684.1">
    <property type="nucleotide sequence ID" value="NZ_JAERRJ010000029.1"/>
</dbReference>
<sequence length="177" mass="20214">MNITPNMVLSWDVDIAEQHIRRALDAAARIGSISRLVDADARDSSSYYSGAVGNFFRDSIGEWTRICTLNQILYSGGAELFLGRIELIRASIRSLEEIRDRAHGNDIPLVISDEGYVKLAEPLRFYHYGALYQYMTLSLMMKLNSELEKVMAPILEDARWAEEMRRSAVGWTYRTSR</sequence>
<reference evidence="1 2" key="1">
    <citation type="submission" date="2021-01" db="EMBL/GenBank/DDBJ databases">
        <title>WGS of actinomycetes isolated from Thailand.</title>
        <authorList>
            <person name="Thawai C."/>
        </authorList>
    </citation>
    <scope>NUCLEOTIDE SEQUENCE [LARGE SCALE GENOMIC DNA]</scope>
    <source>
        <strain evidence="1 2">LPG 2</strain>
    </source>
</reference>